<reference evidence="3 4" key="1">
    <citation type="submission" date="2024-06" db="EMBL/GenBank/DDBJ databases">
        <title>Genomic Encyclopedia of Type Strains, Phase IV (KMG-IV): sequencing the most valuable type-strain genomes for metagenomic binning, comparative biology and taxonomic classification.</title>
        <authorList>
            <person name="Goeker M."/>
        </authorList>
    </citation>
    <scope>NUCLEOTIDE SEQUENCE [LARGE SCALE GENOMIC DNA]</scope>
    <source>
        <strain evidence="3 4">DSM 28102</strain>
    </source>
</reference>
<feature type="signal peptide" evidence="1">
    <location>
        <begin position="1"/>
        <end position="22"/>
    </location>
</feature>
<accession>A0ABV2I601</accession>
<evidence type="ECO:0000259" key="2">
    <source>
        <dbReference type="Pfam" id="PF04069"/>
    </source>
</evidence>
<dbReference type="NCBIfam" id="TIGR03414">
    <property type="entry name" value="ABC_choline_bnd"/>
    <property type="match status" value="1"/>
</dbReference>
<dbReference type="InterPro" id="IPR007210">
    <property type="entry name" value="ABC_Gly_betaine_transp_sub-bd"/>
</dbReference>
<dbReference type="Gene3D" id="3.40.190.100">
    <property type="entry name" value="Glycine betaine-binding periplasmic protein, domain 2"/>
    <property type="match status" value="1"/>
</dbReference>
<gene>
    <name evidence="3" type="ORF">ABID12_000092</name>
</gene>
<proteinExistence type="predicted"/>
<dbReference type="RefSeq" id="WP_354432661.1">
    <property type="nucleotide sequence ID" value="NZ_JBEPLY010000001.1"/>
</dbReference>
<dbReference type="Proteomes" id="UP001549164">
    <property type="component" value="Unassembled WGS sequence"/>
</dbReference>
<evidence type="ECO:0000313" key="3">
    <source>
        <dbReference type="EMBL" id="MET3598171.1"/>
    </source>
</evidence>
<dbReference type="InterPro" id="IPR017783">
    <property type="entry name" value="ABC_choline_sub-bd"/>
</dbReference>
<sequence length="312" mass="33619">MSDNFRMILAALAAATTLSAGAAAAQETACDSVSFSDVGWTDITTTTATAKHLLEGLGYDVDVKVLSVPVTFASLKSDDVDIFLGNWMPAQSGAISPYIDEGEIDVVATNLEGTKYTLAVPTYTYEKGLKTYADIAKFADELDDKIYGIEPGNEGNAYLVSLIDENKYDLSDFEVVESSEQGMLAMVGRKYRQEQPIVFLGWEPHPMNATYSLKYLTGGEDFFGGEGIVRTVTRKGYAEECPNVGKLLTNLKFSLPMENEIMGKILNDGENEGDATAEWIKANPDVLDAWLDGVTTTAGEPGLPAVKASLGL</sequence>
<organism evidence="3 4">
    <name type="scientific">Martelella mangrovi</name>
    <dbReference type="NCBI Taxonomy" id="1397477"/>
    <lineage>
        <taxon>Bacteria</taxon>
        <taxon>Pseudomonadati</taxon>
        <taxon>Pseudomonadota</taxon>
        <taxon>Alphaproteobacteria</taxon>
        <taxon>Hyphomicrobiales</taxon>
        <taxon>Aurantimonadaceae</taxon>
        <taxon>Martelella</taxon>
    </lineage>
</organism>
<feature type="domain" description="ABC-type glycine betaine transport system substrate-binding" evidence="2">
    <location>
        <begin position="32"/>
        <end position="281"/>
    </location>
</feature>
<dbReference type="CDD" id="cd13640">
    <property type="entry name" value="PBP2_ChoX"/>
    <property type="match status" value="1"/>
</dbReference>
<name>A0ABV2I601_9HYPH</name>
<evidence type="ECO:0000256" key="1">
    <source>
        <dbReference type="SAM" id="SignalP"/>
    </source>
</evidence>
<dbReference type="Pfam" id="PF04069">
    <property type="entry name" value="OpuAC"/>
    <property type="match status" value="1"/>
</dbReference>
<keyword evidence="1" id="KW-0732">Signal</keyword>
<keyword evidence="4" id="KW-1185">Reference proteome</keyword>
<feature type="chain" id="PRO_5047183017" evidence="1">
    <location>
        <begin position="23"/>
        <end position="312"/>
    </location>
</feature>
<evidence type="ECO:0000313" key="4">
    <source>
        <dbReference type="Proteomes" id="UP001549164"/>
    </source>
</evidence>
<dbReference type="EMBL" id="JBEPLY010000001">
    <property type="protein sequence ID" value="MET3598171.1"/>
    <property type="molecule type" value="Genomic_DNA"/>
</dbReference>
<dbReference type="Gene3D" id="3.40.190.10">
    <property type="entry name" value="Periplasmic binding protein-like II"/>
    <property type="match status" value="1"/>
</dbReference>
<dbReference type="SUPFAM" id="SSF53850">
    <property type="entry name" value="Periplasmic binding protein-like II"/>
    <property type="match status" value="1"/>
</dbReference>
<comment type="caution">
    <text evidence="3">The sequence shown here is derived from an EMBL/GenBank/DDBJ whole genome shotgun (WGS) entry which is preliminary data.</text>
</comment>
<protein>
    <submittedName>
        <fullName evidence="3">Glycine betaine/proline transport system substrate-binding protein</fullName>
    </submittedName>
</protein>